<reference evidence="1" key="1">
    <citation type="submission" date="2021-05" db="EMBL/GenBank/DDBJ databases">
        <authorList>
            <person name="Alioto T."/>
            <person name="Alioto T."/>
            <person name="Gomez Garrido J."/>
        </authorList>
    </citation>
    <scope>NUCLEOTIDE SEQUENCE</scope>
</reference>
<name>A0A8D8YHL9_9HEMI</name>
<protein>
    <submittedName>
        <fullName evidence="1">Uncharacterized protein</fullName>
    </submittedName>
</protein>
<accession>A0A8D8YHL9</accession>
<dbReference type="AlphaFoldDB" id="A0A8D8YHL9"/>
<dbReference type="EMBL" id="HBUF01377551">
    <property type="protein sequence ID" value="CAG6728975.1"/>
    <property type="molecule type" value="Transcribed_RNA"/>
</dbReference>
<sequence length="116" mass="13081">MCSTVPAARYPPYRMLAFCFIVCRLQSYSMRQYLNRTICDLRIGSSYMRCPGEGLLSWTGNILEPTLLELWNLCFGLIGPHQLVIAQRSLAVYCYKGGLGQLPTLKPQPDNCTNAK</sequence>
<evidence type="ECO:0000313" key="1">
    <source>
        <dbReference type="EMBL" id="CAG6728975.1"/>
    </source>
</evidence>
<organism evidence="1">
    <name type="scientific">Cacopsylla melanoneura</name>
    <dbReference type="NCBI Taxonomy" id="428564"/>
    <lineage>
        <taxon>Eukaryota</taxon>
        <taxon>Metazoa</taxon>
        <taxon>Ecdysozoa</taxon>
        <taxon>Arthropoda</taxon>
        <taxon>Hexapoda</taxon>
        <taxon>Insecta</taxon>
        <taxon>Pterygota</taxon>
        <taxon>Neoptera</taxon>
        <taxon>Paraneoptera</taxon>
        <taxon>Hemiptera</taxon>
        <taxon>Sternorrhyncha</taxon>
        <taxon>Psylloidea</taxon>
        <taxon>Psyllidae</taxon>
        <taxon>Psyllinae</taxon>
        <taxon>Cacopsylla</taxon>
    </lineage>
</organism>
<proteinExistence type="predicted"/>